<name>A0A6J4KC70_9CYAN</name>
<keyword evidence="1" id="KW-1133">Transmembrane helix</keyword>
<sequence length="250" mass="26331">MLKNPRLQLGLALWLVAMTGVLALSVTVIPQVLEKAQQPVPENIAIVASMLQSGVLVALAAWAGAMLSRPVGLGAPVIERLLAGSGAWRALRPQLLPATIVGLLVAGMLVFFGNAAPPQLKALGQAFEVPLSAKLLYGGVAEEVLMRWGLMTLLVWLPWRFSQKCSDPPKTAYVIGAIFITAILFGVGHLPAAASMGAELDTPVVAYVLLGNALPGIMFGALYWRYGLESAILAHALAHAASTLVAWLTI</sequence>
<dbReference type="GO" id="GO:0004175">
    <property type="term" value="F:endopeptidase activity"/>
    <property type="evidence" value="ECO:0007669"/>
    <property type="project" value="UniProtKB-ARBA"/>
</dbReference>
<dbReference type="Pfam" id="PF02517">
    <property type="entry name" value="Rce1-like"/>
    <property type="match status" value="1"/>
</dbReference>
<feature type="transmembrane region" description="Helical" evidence="1">
    <location>
        <begin position="204"/>
        <end position="224"/>
    </location>
</feature>
<reference evidence="3" key="1">
    <citation type="submission" date="2020-02" db="EMBL/GenBank/DDBJ databases">
        <authorList>
            <person name="Meier V. D."/>
        </authorList>
    </citation>
    <scope>NUCLEOTIDE SEQUENCE</scope>
    <source>
        <strain evidence="3">AVDCRST_MAG94</strain>
    </source>
</reference>
<accession>A0A6J4KC70</accession>
<organism evidence="3">
    <name type="scientific">uncultured Leptolyngbya sp</name>
    <dbReference type="NCBI Taxonomy" id="332963"/>
    <lineage>
        <taxon>Bacteria</taxon>
        <taxon>Bacillati</taxon>
        <taxon>Cyanobacteriota</taxon>
        <taxon>Cyanophyceae</taxon>
        <taxon>Leptolyngbyales</taxon>
        <taxon>Leptolyngbyaceae</taxon>
        <taxon>Leptolyngbya group</taxon>
        <taxon>Leptolyngbya</taxon>
        <taxon>environmental samples</taxon>
    </lineage>
</organism>
<evidence type="ECO:0000313" key="3">
    <source>
        <dbReference type="EMBL" id="CAA9301583.1"/>
    </source>
</evidence>
<dbReference type="InterPro" id="IPR003675">
    <property type="entry name" value="Rce1/LyrA-like_dom"/>
</dbReference>
<dbReference type="GO" id="GO:0080120">
    <property type="term" value="P:CAAX-box protein maturation"/>
    <property type="evidence" value="ECO:0007669"/>
    <property type="project" value="UniProtKB-ARBA"/>
</dbReference>
<evidence type="ECO:0000259" key="2">
    <source>
        <dbReference type="Pfam" id="PF02517"/>
    </source>
</evidence>
<dbReference type="EMBL" id="CADCTY010000141">
    <property type="protein sequence ID" value="CAA9301583.1"/>
    <property type="molecule type" value="Genomic_DNA"/>
</dbReference>
<evidence type="ECO:0000256" key="1">
    <source>
        <dbReference type="SAM" id="Phobius"/>
    </source>
</evidence>
<keyword evidence="1" id="KW-0812">Transmembrane</keyword>
<feature type="transmembrane region" description="Helical" evidence="1">
    <location>
        <begin position="171"/>
        <end position="192"/>
    </location>
</feature>
<feature type="transmembrane region" description="Helical" evidence="1">
    <location>
        <begin position="135"/>
        <end position="159"/>
    </location>
</feature>
<protein>
    <recommendedName>
        <fullName evidence="2">CAAX prenyl protease 2/Lysostaphin resistance protein A-like domain-containing protein</fullName>
    </recommendedName>
</protein>
<proteinExistence type="predicted"/>
<keyword evidence="1" id="KW-0472">Membrane</keyword>
<feature type="domain" description="CAAX prenyl protease 2/Lysostaphin resistance protein A-like" evidence="2">
    <location>
        <begin position="135"/>
        <end position="239"/>
    </location>
</feature>
<gene>
    <name evidence="3" type="ORF">AVDCRST_MAG94-392</name>
</gene>
<feature type="transmembrane region" description="Helical" evidence="1">
    <location>
        <begin position="95"/>
        <end position="115"/>
    </location>
</feature>
<dbReference type="AlphaFoldDB" id="A0A6J4KC70"/>
<feature type="transmembrane region" description="Helical" evidence="1">
    <location>
        <begin position="47"/>
        <end position="67"/>
    </location>
</feature>